<evidence type="ECO:0000313" key="1">
    <source>
        <dbReference type="EMBL" id="KAA6371399.1"/>
    </source>
</evidence>
<dbReference type="EMBL" id="SNRW01014506">
    <property type="protein sequence ID" value="KAA6371399.1"/>
    <property type="molecule type" value="Genomic_DNA"/>
</dbReference>
<proteinExistence type="predicted"/>
<comment type="caution">
    <text evidence="1">The sequence shown here is derived from an EMBL/GenBank/DDBJ whole genome shotgun (WGS) entry which is preliminary data.</text>
</comment>
<gene>
    <name evidence="1" type="ORF">EZS28_033075</name>
</gene>
<evidence type="ECO:0000313" key="2">
    <source>
        <dbReference type="Proteomes" id="UP000324800"/>
    </source>
</evidence>
<protein>
    <submittedName>
        <fullName evidence="1">Uncharacterized protein</fullName>
    </submittedName>
</protein>
<organism evidence="1 2">
    <name type="scientific">Streblomastix strix</name>
    <dbReference type="NCBI Taxonomy" id="222440"/>
    <lineage>
        <taxon>Eukaryota</taxon>
        <taxon>Metamonada</taxon>
        <taxon>Preaxostyla</taxon>
        <taxon>Oxymonadida</taxon>
        <taxon>Streblomastigidae</taxon>
        <taxon>Streblomastix</taxon>
    </lineage>
</organism>
<sequence>MIVGHFKNQKRKDVTQNQLHQQITVEQGLILETEFCQLRTTIPAICHRATVSTFVNAFRQNIEIDPLDRDQTIVIPEEILQNAITAAWTLLAEFSGQETSHIDFYAKELSEEQVVDA</sequence>
<name>A0A5J4ULM1_9EUKA</name>
<dbReference type="AlphaFoldDB" id="A0A5J4ULM1"/>
<reference evidence="1 2" key="1">
    <citation type="submission" date="2019-03" db="EMBL/GenBank/DDBJ databases">
        <title>Single cell metagenomics reveals metabolic interactions within the superorganism composed of flagellate Streblomastix strix and complex community of Bacteroidetes bacteria on its surface.</title>
        <authorList>
            <person name="Treitli S.C."/>
            <person name="Kolisko M."/>
            <person name="Husnik F."/>
            <person name="Keeling P."/>
            <person name="Hampl V."/>
        </authorList>
    </citation>
    <scope>NUCLEOTIDE SEQUENCE [LARGE SCALE GENOMIC DNA]</scope>
    <source>
        <strain evidence="1">ST1C</strain>
    </source>
</reference>
<dbReference type="Proteomes" id="UP000324800">
    <property type="component" value="Unassembled WGS sequence"/>
</dbReference>
<accession>A0A5J4ULM1</accession>